<name>A0A8S1GPY3_9PELO</name>
<evidence type="ECO:0000313" key="2">
    <source>
        <dbReference type="Proteomes" id="UP000835052"/>
    </source>
</evidence>
<accession>A0A8S1GPY3</accession>
<reference evidence="1" key="1">
    <citation type="submission" date="2020-10" db="EMBL/GenBank/DDBJ databases">
        <authorList>
            <person name="Kikuchi T."/>
        </authorList>
    </citation>
    <scope>NUCLEOTIDE SEQUENCE</scope>
    <source>
        <strain evidence="1">NKZ352</strain>
    </source>
</reference>
<gene>
    <name evidence="1" type="ORF">CAUJ_LOCUS761</name>
</gene>
<keyword evidence="2" id="KW-1185">Reference proteome</keyword>
<evidence type="ECO:0000313" key="1">
    <source>
        <dbReference type="EMBL" id="CAD6184842.1"/>
    </source>
</evidence>
<sequence>MTGLQDVNLSLAEVIKVFHKGKVAENLDPVLAETLKLPEKLELPEVRGPVFAIFENYFHRAKMLSVVDGELEKKAWDFVITYFVQKRRVPSREELVTNPFCFLFNEWGQDALEMSKFFTNCHFYSQLNHQLINQVKTSADVNSQLLFFETIANKVSVSIEISLYSRRRLPPVLKTRCNYNTIDLKHLTLEAKKYLLKGKQLGQYITQVMWPAIEAAVQKTAE</sequence>
<dbReference type="Proteomes" id="UP000835052">
    <property type="component" value="Unassembled WGS sequence"/>
</dbReference>
<dbReference type="AlphaFoldDB" id="A0A8S1GPY3"/>
<dbReference type="EMBL" id="CAJGYM010000001">
    <property type="protein sequence ID" value="CAD6184842.1"/>
    <property type="molecule type" value="Genomic_DNA"/>
</dbReference>
<organism evidence="1 2">
    <name type="scientific">Caenorhabditis auriculariae</name>
    <dbReference type="NCBI Taxonomy" id="2777116"/>
    <lineage>
        <taxon>Eukaryota</taxon>
        <taxon>Metazoa</taxon>
        <taxon>Ecdysozoa</taxon>
        <taxon>Nematoda</taxon>
        <taxon>Chromadorea</taxon>
        <taxon>Rhabditida</taxon>
        <taxon>Rhabditina</taxon>
        <taxon>Rhabditomorpha</taxon>
        <taxon>Rhabditoidea</taxon>
        <taxon>Rhabditidae</taxon>
        <taxon>Peloderinae</taxon>
        <taxon>Caenorhabditis</taxon>
    </lineage>
</organism>
<protein>
    <submittedName>
        <fullName evidence="1">Uncharacterized protein</fullName>
    </submittedName>
</protein>
<proteinExistence type="predicted"/>
<comment type="caution">
    <text evidence="1">The sequence shown here is derived from an EMBL/GenBank/DDBJ whole genome shotgun (WGS) entry which is preliminary data.</text>
</comment>